<organism evidence="1 2">
    <name type="scientific">Heterorhabditis bacteriophora</name>
    <name type="common">Entomopathogenic nematode worm</name>
    <dbReference type="NCBI Taxonomy" id="37862"/>
    <lineage>
        <taxon>Eukaryota</taxon>
        <taxon>Metazoa</taxon>
        <taxon>Ecdysozoa</taxon>
        <taxon>Nematoda</taxon>
        <taxon>Chromadorea</taxon>
        <taxon>Rhabditida</taxon>
        <taxon>Rhabditina</taxon>
        <taxon>Rhabditomorpha</taxon>
        <taxon>Strongyloidea</taxon>
        <taxon>Heterorhabditidae</taxon>
        <taxon>Heterorhabditis</taxon>
    </lineage>
</organism>
<dbReference type="WBParaSite" id="Hba_13057">
    <property type="protein sequence ID" value="Hba_13057"/>
    <property type="gene ID" value="Hba_13057"/>
</dbReference>
<evidence type="ECO:0000313" key="1">
    <source>
        <dbReference type="Proteomes" id="UP000095283"/>
    </source>
</evidence>
<keyword evidence="1" id="KW-1185">Reference proteome</keyword>
<proteinExistence type="predicted"/>
<name>A0A1I7X6K2_HETBA</name>
<dbReference type="Proteomes" id="UP000095283">
    <property type="component" value="Unplaced"/>
</dbReference>
<sequence>MTIVAEHSIGRVWQEEGERIGDATSSRRGTDPALLSRFLTIDSSLSALMCILVSFLFMTSKFPAIKYLIQVLLISFLLETGVIHYSLSTHAEQTTFECLQCFKCTRPIQSGLLWRDGGVLHVAYYDGFVRVGIIMEDYDDMLLVQRLTTSKNNLNALLNVIYTEIRRLTNYENTEHERRCNMLEIMKSLQEKIPTTAHAENGNKEDDELCAVYEKFSELKITFKNHSIRADRVSQRLIALKKLLALALKAFEANSTLEKTIAALELTTKPHT</sequence>
<reference evidence="2" key="1">
    <citation type="submission" date="2016-11" db="UniProtKB">
        <authorList>
            <consortium name="WormBaseParasite"/>
        </authorList>
    </citation>
    <scope>IDENTIFICATION</scope>
</reference>
<evidence type="ECO:0000313" key="2">
    <source>
        <dbReference type="WBParaSite" id="Hba_13057"/>
    </source>
</evidence>
<accession>A0A1I7X6K2</accession>
<dbReference type="AlphaFoldDB" id="A0A1I7X6K2"/>
<protein>
    <submittedName>
        <fullName evidence="2">Transmembrane protein</fullName>
    </submittedName>
</protein>